<proteinExistence type="predicted"/>
<dbReference type="EMBL" id="MG250483">
    <property type="protein sequence ID" value="AUE22706.1"/>
    <property type="molecule type" value="Genomic_DNA"/>
</dbReference>
<protein>
    <submittedName>
        <fullName evidence="1">Uncharacterized protein</fullName>
    </submittedName>
</protein>
<accession>A0A2H4YFI3</accession>
<evidence type="ECO:0000313" key="1">
    <source>
        <dbReference type="EMBL" id="AUE22706.1"/>
    </source>
</evidence>
<evidence type="ECO:0000313" key="2">
    <source>
        <dbReference type="Proteomes" id="UP000240934"/>
    </source>
</evidence>
<gene>
    <name evidence="1" type="ORF">Ah1_00180</name>
</gene>
<sequence>MIVRFSVTELQRMMELMQMHETLNIKAVQSVL</sequence>
<name>A0A2H4YFI3_9CAUD</name>
<keyword evidence="2" id="KW-1185">Reference proteome</keyword>
<organism evidence="1 2">
    <name type="scientific">Aeromonas phage Ah1</name>
    <dbReference type="NCBI Taxonomy" id="2053701"/>
    <lineage>
        <taxon>Viruses</taxon>
        <taxon>Duplodnaviria</taxon>
        <taxon>Heunggongvirae</taxon>
        <taxon>Uroviricota</taxon>
        <taxon>Caudoviricetes</taxon>
        <taxon>Pantevenvirales</taxon>
        <taxon>Straboviridae</taxon>
        <taxon>Cinqassovirus</taxon>
        <taxon>Cinqassovirus ah1</taxon>
    </lineage>
</organism>
<reference evidence="1 2" key="1">
    <citation type="submission" date="2017-10" db="EMBL/GenBank/DDBJ databases">
        <title>Antibacterial composition for extension of chilled fish shelf life and decreasing of risk of food-borne infections, bacteriophage strains for its preparation.</title>
        <authorList>
            <person name="Zulkarneev E.R."/>
            <person name="Aleshkin A.V."/>
            <person name="Rubalsky O.V."/>
            <person name="Kiseleva I.A."/>
            <person name="Rubalskii E.O."/>
            <person name="Lebedev S.N."/>
        </authorList>
    </citation>
    <scope>NUCLEOTIDE SEQUENCE [LARGE SCALE GENOMIC DNA]</scope>
</reference>
<dbReference type="Proteomes" id="UP000240934">
    <property type="component" value="Segment"/>
</dbReference>